<reference evidence="2 3" key="1">
    <citation type="submission" date="2017-10" db="EMBL/GenBank/DDBJ databases">
        <title>Comparative genomics in systemic dimorphic fungi from Ajellomycetaceae.</title>
        <authorList>
            <person name="Munoz J.F."/>
            <person name="Mcewen J.G."/>
            <person name="Clay O.K."/>
            <person name="Cuomo C.A."/>
        </authorList>
    </citation>
    <scope>NUCLEOTIDE SEQUENCE [LARGE SCALE GENOMIC DNA]</scope>
    <source>
        <strain evidence="2 3">UAMH7299</strain>
    </source>
</reference>
<dbReference type="InterPro" id="IPR014710">
    <property type="entry name" value="RmlC-like_jellyroll"/>
</dbReference>
<feature type="domain" description="Cupin type-2" evidence="1">
    <location>
        <begin position="94"/>
        <end position="149"/>
    </location>
</feature>
<proteinExistence type="predicted"/>
<dbReference type="SUPFAM" id="SSF51182">
    <property type="entry name" value="RmlC-like cupins"/>
    <property type="match status" value="1"/>
</dbReference>
<dbReference type="InterPro" id="IPR047142">
    <property type="entry name" value="OryJ/VirC-like"/>
</dbReference>
<dbReference type="InterPro" id="IPR011051">
    <property type="entry name" value="RmlC_Cupin_sf"/>
</dbReference>
<dbReference type="PANTHER" id="PTHR36156:SF2">
    <property type="entry name" value="CUPIN TYPE-2 DOMAIN-CONTAINING PROTEIN"/>
    <property type="match status" value="1"/>
</dbReference>
<evidence type="ECO:0000259" key="1">
    <source>
        <dbReference type="Pfam" id="PF07883"/>
    </source>
</evidence>
<keyword evidence="3" id="KW-1185">Reference proteome</keyword>
<dbReference type="InterPro" id="IPR013096">
    <property type="entry name" value="Cupin_2"/>
</dbReference>
<evidence type="ECO:0000313" key="2">
    <source>
        <dbReference type="EMBL" id="PGH27207.1"/>
    </source>
</evidence>
<dbReference type="Pfam" id="PF07883">
    <property type="entry name" value="Cupin_2"/>
    <property type="match status" value="1"/>
</dbReference>
<dbReference type="AlphaFoldDB" id="A0A2B7Z2Z8"/>
<dbReference type="STRING" id="1447883.A0A2B7Z2Z8"/>
<evidence type="ECO:0000313" key="3">
    <source>
        <dbReference type="Proteomes" id="UP000224634"/>
    </source>
</evidence>
<dbReference type="Gene3D" id="2.60.120.10">
    <property type="entry name" value="Jelly Rolls"/>
    <property type="match status" value="1"/>
</dbReference>
<name>A0A2B7Z2Z8_POLH7</name>
<accession>A0A2B7Z2Z8</accession>
<dbReference type="CDD" id="cd02231">
    <property type="entry name" value="cupin_BLL6423-like"/>
    <property type="match status" value="1"/>
</dbReference>
<dbReference type="Proteomes" id="UP000224634">
    <property type="component" value="Unassembled WGS sequence"/>
</dbReference>
<dbReference type="Gene3D" id="2.20.70.150">
    <property type="match status" value="1"/>
</dbReference>
<dbReference type="OrthoDB" id="5840532at2759"/>
<sequence>MDHPPIRRVVTGHNEAGNAIIESDKQLVVYNPLSPTLDESTSGKLGFATIWRTETYPAKADGPWQEINGIQIPLHHDIGNTVRIVDFAPDPGLRHRTHTVDFGMVLFGEIELELDNGVKTVMRQGDTVIQRATIHAWVNHGPGLARMLFFLMPAEPVVRGGVPMEEEGIPPQLEEGNQ</sequence>
<dbReference type="EMBL" id="PDNA01000009">
    <property type="protein sequence ID" value="PGH27207.1"/>
    <property type="molecule type" value="Genomic_DNA"/>
</dbReference>
<dbReference type="PANTHER" id="PTHR36156">
    <property type="entry name" value="SLR2101 PROTEIN"/>
    <property type="match status" value="1"/>
</dbReference>
<gene>
    <name evidence="2" type="ORF">AJ80_01164</name>
</gene>
<comment type="caution">
    <text evidence="2">The sequence shown here is derived from an EMBL/GenBank/DDBJ whole genome shotgun (WGS) entry which is preliminary data.</text>
</comment>
<organism evidence="2 3">
    <name type="scientific">Polytolypa hystricis (strain UAMH7299)</name>
    <dbReference type="NCBI Taxonomy" id="1447883"/>
    <lineage>
        <taxon>Eukaryota</taxon>
        <taxon>Fungi</taxon>
        <taxon>Dikarya</taxon>
        <taxon>Ascomycota</taxon>
        <taxon>Pezizomycotina</taxon>
        <taxon>Eurotiomycetes</taxon>
        <taxon>Eurotiomycetidae</taxon>
        <taxon>Onygenales</taxon>
        <taxon>Onygenales incertae sedis</taxon>
        <taxon>Polytolypa</taxon>
    </lineage>
</organism>
<protein>
    <recommendedName>
        <fullName evidence="1">Cupin type-2 domain-containing protein</fullName>
    </recommendedName>
</protein>